<dbReference type="InterPro" id="IPR002942">
    <property type="entry name" value="S4_RNA-bd"/>
</dbReference>
<feature type="domain" description="RNA-binding S4" evidence="2">
    <location>
        <begin position="13"/>
        <end position="72"/>
    </location>
</feature>
<dbReference type="SUPFAM" id="SSF55174">
    <property type="entry name" value="Alpha-L RNA-binding motif"/>
    <property type="match status" value="1"/>
</dbReference>
<dbReference type="Proteomes" id="UP000031532">
    <property type="component" value="Unassembled WGS sequence"/>
</dbReference>
<proteinExistence type="predicted"/>
<dbReference type="InterPro" id="IPR036986">
    <property type="entry name" value="S4_RNA-bd_sf"/>
</dbReference>
<dbReference type="SMART" id="SM00363">
    <property type="entry name" value="S4"/>
    <property type="match status" value="1"/>
</dbReference>
<sequence>MRFFMISNSDNTIKLDQFLKLIGIAATGGQAKLIIQGGEVLVNGILETRRGRKLRSGDTVTVAEQTFDVNLDEI</sequence>
<reference evidence="3 4" key="1">
    <citation type="journal article" date="2015" name="Genome Announc.">
        <title>Draft Genome Sequence of the Terrestrial Cyanobacterium Scytonema millei VB511283, Isolated from Eastern India.</title>
        <authorList>
            <person name="Sen D."/>
            <person name="Chandrababunaidu M.M."/>
            <person name="Singh D."/>
            <person name="Sanghi N."/>
            <person name="Ghorai A."/>
            <person name="Mishra G.P."/>
            <person name="Madduluri M."/>
            <person name="Adhikary S.P."/>
            <person name="Tripathy S."/>
        </authorList>
    </citation>
    <scope>NUCLEOTIDE SEQUENCE [LARGE SCALE GENOMIC DNA]</scope>
    <source>
        <strain evidence="3 4">VB511283</strain>
    </source>
</reference>
<dbReference type="PROSITE" id="PS50889">
    <property type="entry name" value="S4"/>
    <property type="match status" value="1"/>
</dbReference>
<keyword evidence="4" id="KW-1185">Reference proteome</keyword>
<evidence type="ECO:0000313" key="3">
    <source>
        <dbReference type="EMBL" id="NHC35312.1"/>
    </source>
</evidence>
<name>A0A9X5I5C2_9CYAN</name>
<dbReference type="CDD" id="cd00165">
    <property type="entry name" value="S4"/>
    <property type="match status" value="1"/>
</dbReference>
<keyword evidence="1" id="KW-0694">RNA-binding</keyword>
<organism evidence="3 4">
    <name type="scientific">Scytonema millei VB511283</name>
    <dbReference type="NCBI Taxonomy" id="1245923"/>
    <lineage>
        <taxon>Bacteria</taxon>
        <taxon>Bacillati</taxon>
        <taxon>Cyanobacteriota</taxon>
        <taxon>Cyanophyceae</taxon>
        <taxon>Nostocales</taxon>
        <taxon>Scytonemataceae</taxon>
        <taxon>Scytonema</taxon>
    </lineage>
</organism>
<dbReference type="AlphaFoldDB" id="A0A9X5I5C2"/>
<protein>
    <submittedName>
        <fullName evidence="3">RNA-binding S4 domain-containing protein</fullName>
    </submittedName>
</protein>
<gene>
    <name evidence="3" type="ORF">QH73_0011685</name>
</gene>
<evidence type="ECO:0000256" key="1">
    <source>
        <dbReference type="PROSITE-ProRule" id="PRU00182"/>
    </source>
</evidence>
<accession>A0A9X5I5C2</accession>
<evidence type="ECO:0000313" key="4">
    <source>
        <dbReference type="Proteomes" id="UP000031532"/>
    </source>
</evidence>
<evidence type="ECO:0000259" key="2">
    <source>
        <dbReference type="SMART" id="SM00363"/>
    </source>
</evidence>
<dbReference type="Gene3D" id="3.10.290.10">
    <property type="entry name" value="RNA-binding S4 domain"/>
    <property type="match status" value="1"/>
</dbReference>
<dbReference type="GO" id="GO:0003723">
    <property type="term" value="F:RNA binding"/>
    <property type="evidence" value="ECO:0007669"/>
    <property type="project" value="UniProtKB-KW"/>
</dbReference>
<comment type="caution">
    <text evidence="3">The sequence shown here is derived from an EMBL/GenBank/DDBJ whole genome shotgun (WGS) entry which is preliminary data.</text>
</comment>
<dbReference type="EMBL" id="JTJC03000002">
    <property type="protein sequence ID" value="NHC35312.1"/>
    <property type="molecule type" value="Genomic_DNA"/>
</dbReference>
<dbReference type="Pfam" id="PF13275">
    <property type="entry name" value="S4_2"/>
    <property type="match status" value="1"/>
</dbReference>